<dbReference type="SMART" id="SM00248">
    <property type="entry name" value="ANK"/>
    <property type="match status" value="2"/>
</dbReference>
<dbReference type="PROSITE" id="PS50088">
    <property type="entry name" value="ANK_REPEAT"/>
    <property type="match status" value="2"/>
</dbReference>
<dbReference type="Gene3D" id="1.25.40.20">
    <property type="entry name" value="Ankyrin repeat-containing domain"/>
    <property type="match status" value="1"/>
</dbReference>
<evidence type="ECO:0000313" key="6">
    <source>
        <dbReference type="Proteomes" id="UP001459277"/>
    </source>
</evidence>
<dbReference type="InterPro" id="IPR002110">
    <property type="entry name" value="Ankyrin_rpt"/>
</dbReference>
<evidence type="ECO:0000259" key="4">
    <source>
        <dbReference type="PROSITE" id="PS50202"/>
    </source>
</evidence>
<proteinExistence type="predicted"/>
<reference evidence="5 6" key="1">
    <citation type="submission" date="2024-01" db="EMBL/GenBank/DDBJ databases">
        <title>A telomere-to-telomere, gap-free genome of sweet tea (Lithocarpus litseifolius).</title>
        <authorList>
            <person name="Zhou J."/>
        </authorList>
    </citation>
    <scope>NUCLEOTIDE SEQUENCE [LARGE SCALE GENOMIC DNA]</scope>
    <source>
        <strain evidence="5">Zhou-2022a</strain>
        <tissue evidence="5">Leaf</tissue>
    </source>
</reference>
<dbReference type="SUPFAM" id="SSF49354">
    <property type="entry name" value="PapD-like"/>
    <property type="match status" value="1"/>
</dbReference>
<dbReference type="InterPro" id="IPR008962">
    <property type="entry name" value="PapD-like_sf"/>
</dbReference>
<feature type="domain" description="MSP" evidence="4">
    <location>
        <begin position="4"/>
        <end position="135"/>
    </location>
</feature>
<dbReference type="PANTHER" id="PTHR24161">
    <property type="entry name" value="ANK_REP_REGION DOMAIN-CONTAINING PROTEIN-RELATED"/>
    <property type="match status" value="1"/>
</dbReference>
<evidence type="ECO:0000256" key="3">
    <source>
        <dbReference type="PROSITE-ProRule" id="PRU00023"/>
    </source>
</evidence>
<dbReference type="PANTHER" id="PTHR24161:SF116">
    <property type="entry name" value="ANKYRIN REPEAT DOMAIN-CONTAINING PROTEIN 50"/>
    <property type="match status" value="1"/>
</dbReference>
<dbReference type="AlphaFoldDB" id="A0AAW2BLJ1"/>
<dbReference type="PROSITE" id="PS50297">
    <property type="entry name" value="ANK_REP_REGION"/>
    <property type="match status" value="1"/>
</dbReference>
<dbReference type="PROSITE" id="PS50202">
    <property type="entry name" value="MSP"/>
    <property type="match status" value="1"/>
</dbReference>
<gene>
    <name evidence="5" type="ORF">SO802_031806</name>
</gene>
<dbReference type="Proteomes" id="UP001459277">
    <property type="component" value="Unassembled WGS sequence"/>
</dbReference>
<dbReference type="Gene3D" id="2.60.40.10">
    <property type="entry name" value="Immunoglobulins"/>
    <property type="match status" value="1"/>
</dbReference>
<organism evidence="5 6">
    <name type="scientific">Lithocarpus litseifolius</name>
    <dbReference type="NCBI Taxonomy" id="425828"/>
    <lineage>
        <taxon>Eukaryota</taxon>
        <taxon>Viridiplantae</taxon>
        <taxon>Streptophyta</taxon>
        <taxon>Embryophyta</taxon>
        <taxon>Tracheophyta</taxon>
        <taxon>Spermatophyta</taxon>
        <taxon>Magnoliopsida</taxon>
        <taxon>eudicotyledons</taxon>
        <taxon>Gunneridae</taxon>
        <taxon>Pentapetalae</taxon>
        <taxon>rosids</taxon>
        <taxon>fabids</taxon>
        <taxon>Fagales</taxon>
        <taxon>Fagaceae</taxon>
        <taxon>Lithocarpus</taxon>
    </lineage>
</organism>
<accession>A0AAW2BLJ1</accession>
<dbReference type="InterPro" id="IPR013783">
    <property type="entry name" value="Ig-like_fold"/>
</dbReference>
<protein>
    <recommendedName>
        <fullName evidence="4">MSP domain-containing protein</fullName>
    </recommendedName>
</protein>
<dbReference type="SUPFAM" id="SSF48403">
    <property type="entry name" value="Ankyrin repeat"/>
    <property type="match status" value="1"/>
</dbReference>
<evidence type="ECO:0000256" key="2">
    <source>
        <dbReference type="ARBA" id="ARBA00023043"/>
    </source>
</evidence>
<keyword evidence="2 3" id="KW-0040">ANK repeat</keyword>
<dbReference type="Pfam" id="PF12796">
    <property type="entry name" value="Ank_2"/>
    <property type="match status" value="1"/>
</dbReference>
<dbReference type="InterPro" id="IPR036770">
    <property type="entry name" value="Ankyrin_rpt-contain_sf"/>
</dbReference>
<feature type="repeat" description="ANK" evidence="3">
    <location>
        <begin position="172"/>
        <end position="204"/>
    </location>
</feature>
<evidence type="ECO:0000313" key="5">
    <source>
        <dbReference type="EMBL" id="KAK9986855.1"/>
    </source>
</evidence>
<dbReference type="EMBL" id="JAZDWU010000011">
    <property type="protein sequence ID" value="KAK9986855.1"/>
    <property type="molecule type" value="Genomic_DNA"/>
</dbReference>
<feature type="repeat" description="ANK" evidence="3">
    <location>
        <begin position="205"/>
        <end position="237"/>
    </location>
</feature>
<dbReference type="InterPro" id="IPR000535">
    <property type="entry name" value="MSP_dom"/>
</dbReference>
<keyword evidence="6" id="KW-1185">Reference proteome</keyword>
<name>A0AAW2BLJ1_9ROSI</name>
<dbReference type="Pfam" id="PF00635">
    <property type="entry name" value="Motile_Sperm"/>
    <property type="match status" value="1"/>
</dbReference>
<keyword evidence="1" id="KW-0677">Repeat</keyword>
<comment type="caution">
    <text evidence="5">The sequence shown here is derived from an EMBL/GenBank/DDBJ whole genome shotgun (WGS) entry which is preliminary data.</text>
</comment>
<sequence length="261" mass="28509">MDRLISLEPSNIVPIRIEHGQKCYGEITLRNVMYTMPVAFRLQPLIKTRYTVRPQSGIISPLARLTIEIIYHLPPGSNLPHSFPHCDDSFLLHSVVVPGATIKEPSSMFDAVPNDWFTTKKKQVFVDSGIKITFVGSPVLAQLVEDGYMDEIRDVLEKGDPEWKAVDSIDAHGQTLLHLAISQGRPELVQLLLEFEPDVEGQSRSGSSPLEAAAASGEALIVELLLARRASTERSESSTWGPIHLAAGQHGGVEASIAEGG</sequence>
<evidence type="ECO:0000256" key="1">
    <source>
        <dbReference type="ARBA" id="ARBA00022737"/>
    </source>
</evidence>